<dbReference type="PANTHER" id="PTHR33885">
    <property type="entry name" value="PHAGE SHOCK PROTEIN C"/>
    <property type="match status" value="1"/>
</dbReference>
<evidence type="ECO:0000256" key="6">
    <source>
        <dbReference type="SAM" id="Phobius"/>
    </source>
</evidence>
<evidence type="ECO:0000313" key="10">
    <source>
        <dbReference type="Proteomes" id="UP000236728"/>
    </source>
</evidence>
<evidence type="ECO:0000256" key="5">
    <source>
        <dbReference type="ARBA" id="ARBA00023136"/>
    </source>
</evidence>
<keyword evidence="10" id="KW-1185">Reference proteome</keyword>
<dbReference type="AlphaFoldDB" id="A0A1H5SME5"/>
<evidence type="ECO:0000313" key="9">
    <source>
        <dbReference type="EMBL" id="SEF51759.1"/>
    </source>
</evidence>
<dbReference type="Pfam" id="PF13240">
    <property type="entry name" value="Zn_Ribbon_1"/>
    <property type="match status" value="1"/>
</dbReference>
<dbReference type="OrthoDB" id="7359894at2"/>
<feature type="transmembrane region" description="Helical" evidence="6">
    <location>
        <begin position="65"/>
        <end position="89"/>
    </location>
</feature>
<evidence type="ECO:0000259" key="8">
    <source>
        <dbReference type="Pfam" id="PF13240"/>
    </source>
</evidence>
<evidence type="ECO:0000256" key="3">
    <source>
        <dbReference type="ARBA" id="ARBA00022692"/>
    </source>
</evidence>
<keyword evidence="4 6" id="KW-1133">Transmembrane helix</keyword>
<name>A0A1H5SME5_9BACT</name>
<feature type="domain" description="Zinc-ribbon" evidence="8">
    <location>
        <begin position="3"/>
        <end position="23"/>
    </location>
</feature>
<dbReference type="Proteomes" id="UP000236728">
    <property type="component" value="Unassembled WGS sequence"/>
</dbReference>
<keyword evidence="5 6" id="KW-0472">Membrane</keyword>
<dbReference type="InterPro" id="IPR026870">
    <property type="entry name" value="Zinc_ribbon_dom"/>
</dbReference>
<comment type="subcellular location">
    <subcellularLocation>
        <location evidence="1">Cell membrane</location>
        <topology evidence="1">Single-pass membrane protein</topology>
    </subcellularLocation>
</comment>
<dbReference type="GO" id="GO:0005886">
    <property type="term" value="C:plasma membrane"/>
    <property type="evidence" value="ECO:0007669"/>
    <property type="project" value="UniProtKB-SubCell"/>
</dbReference>
<feature type="domain" description="Phage shock protein PspC N-terminal" evidence="7">
    <location>
        <begin position="35"/>
        <end position="92"/>
    </location>
</feature>
<keyword evidence="3 6" id="KW-0812">Transmembrane</keyword>
<evidence type="ECO:0000256" key="4">
    <source>
        <dbReference type="ARBA" id="ARBA00022989"/>
    </source>
</evidence>
<evidence type="ECO:0000256" key="1">
    <source>
        <dbReference type="ARBA" id="ARBA00004162"/>
    </source>
</evidence>
<dbReference type="PANTHER" id="PTHR33885:SF3">
    <property type="entry name" value="PHAGE SHOCK PROTEIN C"/>
    <property type="match status" value="1"/>
</dbReference>
<dbReference type="InterPro" id="IPR052027">
    <property type="entry name" value="PspC"/>
</dbReference>
<dbReference type="EMBL" id="FNVA01000001">
    <property type="protein sequence ID" value="SEF51759.1"/>
    <property type="molecule type" value="Genomic_DNA"/>
</dbReference>
<organism evidence="9 10">
    <name type="scientific">Bryocella elongata</name>
    <dbReference type="NCBI Taxonomy" id="863522"/>
    <lineage>
        <taxon>Bacteria</taxon>
        <taxon>Pseudomonadati</taxon>
        <taxon>Acidobacteriota</taxon>
        <taxon>Terriglobia</taxon>
        <taxon>Terriglobales</taxon>
        <taxon>Acidobacteriaceae</taxon>
        <taxon>Bryocella</taxon>
    </lineage>
</organism>
<dbReference type="Pfam" id="PF04024">
    <property type="entry name" value="PspC"/>
    <property type="match status" value="1"/>
</dbReference>
<reference evidence="9 10" key="1">
    <citation type="submission" date="2016-10" db="EMBL/GenBank/DDBJ databases">
        <authorList>
            <person name="de Groot N.N."/>
        </authorList>
    </citation>
    <scope>NUCLEOTIDE SEQUENCE [LARGE SCALE GENOMIC DNA]</scope>
    <source>
        <strain evidence="9 10">DSM 22489</strain>
    </source>
</reference>
<dbReference type="InterPro" id="IPR007168">
    <property type="entry name" value="Phageshock_PspC_N"/>
</dbReference>
<protein>
    <submittedName>
        <fullName evidence="9">Phage shock protein C (PspC) family protein</fullName>
    </submittedName>
</protein>
<proteinExistence type="predicted"/>
<keyword evidence="2" id="KW-1003">Cell membrane</keyword>
<accession>A0A1H5SME5</accession>
<gene>
    <name evidence="9" type="ORF">SAMN05421819_0272</name>
</gene>
<evidence type="ECO:0000259" key="7">
    <source>
        <dbReference type="Pfam" id="PF04024"/>
    </source>
</evidence>
<evidence type="ECO:0000256" key="2">
    <source>
        <dbReference type="ARBA" id="ARBA00022475"/>
    </source>
</evidence>
<sequence>MTCNVCGKTMDSGVRFCSQCGATMNFQAVPPVQTRLYRPRQGRAIAGVCAGFALRYGWDVTLVRIALLLLVVFGCGSPIVAYLIAWIAMPNEPIGMPPYVMYAPAGGAPPMPPAPPAAPYSEQTGTNAS</sequence>